<sequence>MSIPPLPPPRRANLHEAEGEPEVRRSSDHPPGKRGENFPRCSGWAPGAYLSMALGETCLILGHYTA</sequence>
<feature type="compositionally biased region" description="Basic and acidic residues" evidence="1">
    <location>
        <begin position="13"/>
        <end position="37"/>
    </location>
</feature>
<name>A0AAI9ZMJ3_9PEZI</name>
<feature type="region of interest" description="Disordered" evidence="1">
    <location>
        <begin position="1"/>
        <end position="38"/>
    </location>
</feature>
<organism evidence="2 3">
    <name type="scientific">Colletotrichum phormii</name>
    <dbReference type="NCBI Taxonomy" id="359342"/>
    <lineage>
        <taxon>Eukaryota</taxon>
        <taxon>Fungi</taxon>
        <taxon>Dikarya</taxon>
        <taxon>Ascomycota</taxon>
        <taxon>Pezizomycotina</taxon>
        <taxon>Sordariomycetes</taxon>
        <taxon>Hypocreomycetidae</taxon>
        <taxon>Glomerellales</taxon>
        <taxon>Glomerellaceae</taxon>
        <taxon>Colletotrichum</taxon>
        <taxon>Colletotrichum acutatum species complex</taxon>
    </lineage>
</organism>
<comment type="caution">
    <text evidence="2">The sequence shown here is derived from an EMBL/GenBank/DDBJ whole genome shotgun (WGS) entry which is preliminary data.</text>
</comment>
<gene>
    <name evidence="2" type="ORF">BDP81DRAFT_431929</name>
</gene>
<dbReference type="Proteomes" id="UP001243989">
    <property type="component" value="Unassembled WGS sequence"/>
</dbReference>
<reference evidence="2" key="1">
    <citation type="submission" date="2021-06" db="EMBL/GenBank/DDBJ databases">
        <title>Comparative genomics, transcriptomics and evolutionary studies reveal genomic signatures of adaptation to plant cell wall in hemibiotrophic fungi.</title>
        <authorList>
            <consortium name="DOE Joint Genome Institute"/>
            <person name="Baroncelli R."/>
            <person name="Diaz J.F."/>
            <person name="Benocci T."/>
            <person name="Peng M."/>
            <person name="Battaglia E."/>
            <person name="Haridas S."/>
            <person name="Andreopoulos W."/>
            <person name="Labutti K."/>
            <person name="Pangilinan J."/>
            <person name="Floch G.L."/>
            <person name="Makela M.R."/>
            <person name="Henrissat B."/>
            <person name="Grigoriev I.V."/>
            <person name="Crouch J.A."/>
            <person name="De Vries R.P."/>
            <person name="Sukno S.A."/>
            <person name="Thon M.R."/>
        </authorList>
    </citation>
    <scope>NUCLEOTIDE SEQUENCE</scope>
    <source>
        <strain evidence="2">CBS 102054</strain>
    </source>
</reference>
<protein>
    <submittedName>
        <fullName evidence="2">Uncharacterized protein</fullName>
    </submittedName>
</protein>
<feature type="compositionally biased region" description="Pro residues" evidence="1">
    <location>
        <begin position="1"/>
        <end position="10"/>
    </location>
</feature>
<dbReference type="RefSeq" id="XP_060443359.1">
    <property type="nucleotide sequence ID" value="XM_060590722.1"/>
</dbReference>
<proteinExistence type="predicted"/>
<evidence type="ECO:0000313" key="3">
    <source>
        <dbReference type="Proteomes" id="UP001243989"/>
    </source>
</evidence>
<dbReference type="AlphaFoldDB" id="A0AAI9ZMJ3"/>
<dbReference type="EMBL" id="JAHMHQ010000014">
    <property type="protein sequence ID" value="KAK1634752.1"/>
    <property type="molecule type" value="Genomic_DNA"/>
</dbReference>
<keyword evidence="3" id="KW-1185">Reference proteome</keyword>
<accession>A0AAI9ZMJ3</accession>
<dbReference type="GeneID" id="85475584"/>
<evidence type="ECO:0000313" key="2">
    <source>
        <dbReference type="EMBL" id="KAK1634752.1"/>
    </source>
</evidence>
<evidence type="ECO:0000256" key="1">
    <source>
        <dbReference type="SAM" id="MobiDB-lite"/>
    </source>
</evidence>